<dbReference type="EMBL" id="JAAXOX010000015">
    <property type="protein sequence ID" value="NKY24455.1"/>
    <property type="molecule type" value="Genomic_DNA"/>
</dbReference>
<dbReference type="PROSITE" id="PS01125">
    <property type="entry name" value="ROK"/>
    <property type="match status" value="1"/>
</dbReference>
<dbReference type="RefSeq" id="WP_168631574.1">
    <property type="nucleotide sequence ID" value="NZ_BONL01000021.1"/>
</dbReference>
<reference evidence="2 3" key="1">
    <citation type="submission" date="2020-04" db="EMBL/GenBank/DDBJ databases">
        <title>MicrobeNet Type strains.</title>
        <authorList>
            <person name="Nicholson A.C."/>
        </authorList>
    </citation>
    <scope>NUCLEOTIDE SEQUENCE [LARGE SCALE GENOMIC DNA]</scope>
    <source>
        <strain evidence="2 3">ATCC BAA-788</strain>
    </source>
</reference>
<evidence type="ECO:0000256" key="1">
    <source>
        <dbReference type="ARBA" id="ARBA00006479"/>
    </source>
</evidence>
<evidence type="ECO:0000313" key="2">
    <source>
        <dbReference type="EMBL" id="NKY24455.1"/>
    </source>
</evidence>
<dbReference type="Pfam" id="PF00480">
    <property type="entry name" value="ROK"/>
    <property type="match status" value="1"/>
</dbReference>
<organism evidence="2 3">
    <name type="scientific">Cellulomonas denverensis</name>
    <dbReference type="NCBI Taxonomy" id="264297"/>
    <lineage>
        <taxon>Bacteria</taxon>
        <taxon>Bacillati</taxon>
        <taxon>Actinomycetota</taxon>
        <taxon>Actinomycetes</taxon>
        <taxon>Micrococcales</taxon>
        <taxon>Cellulomonadaceae</taxon>
        <taxon>Cellulomonas</taxon>
    </lineage>
</organism>
<dbReference type="InterPro" id="IPR043129">
    <property type="entry name" value="ATPase_NBD"/>
</dbReference>
<keyword evidence="3" id="KW-1185">Reference proteome</keyword>
<dbReference type="InterPro" id="IPR000600">
    <property type="entry name" value="ROK"/>
</dbReference>
<dbReference type="InterPro" id="IPR036388">
    <property type="entry name" value="WH-like_DNA-bd_sf"/>
</dbReference>
<comment type="caution">
    <text evidence="2">The sequence shown here is derived from an EMBL/GenBank/DDBJ whole genome shotgun (WGS) entry which is preliminary data.</text>
</comment>
<dbReference type="InterPro" id="IPR036390">
    <property type="entry name" value="WH_DNA-bd_sf"/>
</dbReference>
<comment type="similarity">
    <text evidence="1">Belongs to the ROK (NagC/XylR) family.</text>
</comment>
<dbReference type="Proteomes" id="UP000581206">
    <property type="component" value="Unassembled WGS sequence"/>
</dbReference>
<dbReference type="PANTHER" id="PTHR18964:SF173">
    <property type="entry name" value="GLUCOKINASE"/>
    <property type="match status" value="1"/>
</dbReference>
<dbReference type="Gene3D" id="3.30.420.40">
    <property type="match status" value="2"/>
</dbReference>
<sequence length="384" mass="39992">MLRDGRPRTKTEIAELTGRVRSTVSLRLAELIEDGLVTELPASGGLGRGRPSARFAMATQSRVIGAVELGARHALVAMTDLTGVVLRQERLRLDVRRGPVEVLDLIVRALGDQLDAIGRPAGSVVGIGLGVPGPVDPRTSTLTAPPLMPGWDSYDIAGHLRSTFPVPVIVDNDVNVMAVGEWVTRWPDEQDLLVVKVATGIGAGVIAAGRLVQGARGAGGDIGHIPVEAAGERPCGCAQVGCLETFASGRGIAMTLREQGVDVTEAVEVVALVHEGDPAAMRAARDAGGEIGRVLSVLVAGLNPAAIVLGGDVAEAGQPLLAGVREAIYARAQPIATNAVEIVISADPEGSTITGAARLVQNYLFGLPERPVVYYQAADQRRRA</sequence>
<dbReference type="AlphaFoldDB" id="A0A7X6KYL4"/>
<proteinExistence type="inferred from homology"/>
<name>A0A7X6KYL4_9CELL</name>
<dbReference type="SUPFAM" id="SSF46785">
    <property type="entry name" value="Winged helix' DNA-binding domain"/>
    <property type="match status" value="1"/>
</dbReference>
<evidence type="ECO:0000313" key="3">
    <source>
        <dbReference type="Proteomes" id="UP000581206"/>
    </source>
</evidence>
<dbReference type="SUPFAM" id="SSF53067">
    <property type="entry name" value="Actin-like ATPase domain"/>
    <property type="match status" value="1"/>
</dbReference>
<accession>A0A7X6KYL4</accession>
<dbReference type="InterPro" id="IPR049874">
    <property type="entry name" value="ROK_cs"/>
</dbReference>
<gene>
    <name evidence="2" type="ORF">HGA03_17480</name>
</gene>
<dbReference type="Gene3D" id="1.10.10.10">
    <property type="entry name" value="Winged helix-like DNA-binding domain superfamily/Winged helix DNA-binding domain"/>
    <property type="match status" value="1"/>
</dbReference>
<dbReference type="PANTHER" id="PTHR18964">
    <property type="entry name" value="ROK (REPRESSOR, ORF, KINASE) FAMILY"/>
    <property type="match status" value="1"/>
</dbReference>
<protein>
    <submittedName>
        <fullName evidence="2">ROK family protein</fullName>
    </submittedName>
</protein>